<dbReference type="GO" id="GO:0008233">
    <property type="term" value="F:peptidase activity"/>
    <property type="evidence" value="ECO:0007669"/>
    <property type="project" value="UniProtKB-KW"/>
</dbReference>
<dbReference type="InterPro" id="IPR006433">
    <property type="entry name" value="Prohead_protease"/>
</dbReference>
<evidence type="ECO:0000256" key="1">
    <source>
        <dbReference type="ARBA" id="ARBA00022612"/>
    </source>
</evidence>
<keyword evidence="3" id="KW-0378">Hydrolase</keyword>
<dbReference type="NCBIfam" id="TIGR01543">
    <property type="entry name" value="proheadase_HK97"/>
    <property type="match status" value="1"/>
</dbReference>
<evidence type="ECO:0000256" key="3">
    <source>
        <dbReference type="ARBA" id="ARBA00022801"/>
    </source>
</evidence>
<dbReference type="EMBL" id="JBANDC010000010">
    <property type="protein sequence ID" value="MEM4988823.1"/>
    <property type="molecule type" value="Genomic_DNA"/>
</dbReference>
<comment type="caution">
    <text evidence="5">The sequence shown here is derived from an EMBL/GenBank/DDBJ whole genome shotgun (WGS) entry which is preliminary data.</text>
</comment>
<dbReference type="GO" id="GO:0006508">
    <property type="term" value="P:proteolysis"/>
    <property type="evidence" value="ECO:0007669"/>
    <property type="project" value="UniProtKB-KW"/>
</dbReference>
<gene>
    <name evidence="5" type="ORF">V8G57_15625</name>
</gene>
<accession>A0ABU9PXU2</accession>
<organism evidence="5 6">
    <name type="scientific">Collimonas rhizosphaerae</name>
    <dbReference type="NCBI Taxonomy" id="3126357"/>
    <lineage>
        <taxon>Bacteria</taxon>
        <taxon>Pseudomonadati</taxon>
        <taxon>Pseudomonadota</taxon>
        <taxon>Betaproteobacteria</taxon>
        <taxon>Burkholderiales</taxon>
        <taxon>Oxalobacteraceae</taxon>
        <taxon>Collimonas</taxon>
    </lineage>
</organism>
<keyword evidence="1" id="KW-1188">Viral release from host cell</keyword>
<proteinExistence type="predicted"/>
<keyword evidence="6" id="KW-1185">Reference proteome</keyword>
<reference evidence="5 6" key="1">
    <citation type="submission" date="2024-02" db="EMBL/GenBank/DDBJ databases">
        <title>Draft genome sequence of Collimonas sp. strain H4R21, an effective mineral-weathering bacterial strain isolated from the beech rhizosphere.</title>
        <authorList>
            <person name="Morin E."/>
            <person name="Uroz S."/>
            <person name="Leveau J.H.J."/>
            <person name="Kumar R."/>
            <person name="Rey M.W."/>
            <person name="Pham J."/>
        </authorList>
    </citation>
    <scope>NUCLEOTIDE SEQUENCE [LARGE SCALE GENOMIC DNA]</scope>
    <source>
        <strain evidence="5 6">H4R21</strain>
    </source>
</reference>
<dbReference type="Pfam" id="PF04586">
    <property type="entry name" value="Peptidase_S78"/>
    <property type="match status" value="1"/>
</dbReference>
<name>A0ABU9PXU2_9BURK</name>
<dbReference type="SUPFAM" id="SSF50789">
    <property type="entry name" value="Herpes virus serine proteinase, assemblin"/>
    <property type="match status" value="1"/>
</dbReference>
<evidence type="ECO:0000313" key="6">
    <source>
        <dbReference type="Proteomes" id="UP001495910"/>
    </source>
</evidence>
<keyword evidence="2 5" id="KW-0645">Protease</keyword>
<dbReference type="InterPro" id="IPR054613">
    <property type="entry name" value="Peptidase_S78_dom"/>
</dbReference>
<sequence length="214" mass="23840">MKHKQFGFKADAVNEDGTFSGYGSVFGNVDSYREIVAPGAFADSLKAIKASGDPLPALWQHNFSQPIGGYDILEEDARGLRVEGWLLKDQIPLAAQAHALMLRRVVKGLSIGYYVLEDSWNEKDRVRTLTKLDLQEISIVTFPANVEAQIDAVKSKLLLGDKPTIREFEELLREKGFARSDAEHIAVHGFKHWQARECGAGISETLRLLNAFNL</sequence>
<evidence type="ECO:0000313" key="5">
    <source>
        <dbReference type="EMBL" id="MEM4988823.1"/>
    </source>
</evidence>
<feature type="domain" description="Prohead serine protease" evidence="4">
    <location>
        <begin position="12"/>
        <end position="157"/>
    </location>
</feature>
<evidence type="ECO:0000259" key="4">
    <source>
        <dbReference type="Pfam" id="PF04586"/>
    </source>
</evidence>
<dbReference type="RefSeq" id="WP_342830151.1">
    <property type="nucleotide sequence ID" value="NZ_JBANDC010000010.1"/>
</dbReference>
<protein>
    <submittedName>
        <fullName evidence="5">HK97 family phage prohead protease</fullName>
    </submittedName>
</protein>
<evidence type="ECO:0000256" key="2">
    <source>
        <dbReference type="ARBA" id="ARBA00022670"/>
    </source>
</evidence>
<dbReference type="Proteomes" id="UP001495910">
    <property type="component" value="Unassembled WGS sequence"/>
</dbReference>